<dbReference type="AlphaFoldDB" id="A0AB39CIV4"/>
<gene>
    <name evidence="1" type="ORF">ABRY99_12990</name>
</gene>
<sequence>MSNKAHKATLKAIKAIDLKKWVVTFWLVKRYMANHAAHYSVLRVNTDAKLQKRLKGYVVNQLQGKDFHLAEYDFNNADGDDTLFTITADATDFPKVEVAINAGFDNAIAKEYQDLLNSWAYVVQLEHGNDRLYAWRKISTLTQPKKVQSRQATFFVEHKLVDVEDKEVFLIDPRFDFFVHGGMIFIANKKEFEISMNFREGMKAKAAEVIQNFNESGRFKNVDLIQKHVGDNLHHLRKMASILKAGYYQQPDYIQRMIEVSKEEGWELKVEDGQVVVEAETIDVLLKLLNNDRLRSPINNEIFDAAAKAPVK</sequence>
<dbReference type="InterPro" id="IPR032359">
    <property type="entry name" value="KwaB-like"/>
</dbReference>
<dbReference type="Pfam" id="PF16162">
    <property type="entry name" value="KwaB"/>
    <property type="match status" value="1"/>
</dbReference>
<proteinExistence type="predicted"/>
<dbReference type="EMBL" id="CP158252">
    <property type="protein sequence ID" value="XDJ41828.1"/>
    <property type="molecule type" value="Genomic_DNA"/>
</dbReference>
<dbReference type="RefSeq" id="WP_032958255.1">
    <property type="nucleotide sequence ID" value="NZ_CP158252.1"/>
</dbReference>
<organism evidence="1">
    <name type="scientific">Castellaniella ginsengisoli</name>
    <dbReference type="NCBI Taxonomy" id="546114"/>
    <lineage>
        <taxon>Bacteria</taxon>
        <taxon>Pseudomonadati</taxon>
        <taxon>Pseudomonadota</taxon>
        <taxon>Betaproteobacteria</taxon>
        <taxon>Burkholderiales</taxon>
        <taxon>Alcaligenaceae</taxon>
        <taxon>Castellaniella</taxon>
    </lineage>
</organism>
<evidence type="ECO:0000313" key="1">
    <source>
        <dbReference type="EMBL" id="XDJ41828.1"/>
    </source>
</evidence>
<reference evidence="1" key="1">
    <citation type="submission" date="2024-05" db="EMBL/GenBank/DDBJ databases">
        <authorList>
            <person name="Luo Y.-C."/>
            <person name="Nicholds J."/>
            <person name="Mortimer T."/>
            <person name="Maboni G."/>
        </authorList>
    </citation>
    <scope>NUCLEOTIDE SEQUENCE</scope>
    <source>
        <strain evidence="1">153920</strain>
    </source>
</reference>
<accession>A0AB39CIV4</accession>
<protein>
    <submittedName>
        <fullName evidence="1">DUF4868 domain-containing protein</fullName>
    </submittedName>
</protein>
<name>A0AB39CIV4_9BURK</name>